<keyword evidence="7" id="KW-0812">Transmembrane</keyword>
<dbReference type="InterPro" id="IPR009459">
    <property type="entry name" value="MucBP_dom"/>
</dbReference>
<evidence type="ECO:0000256" key="4">
    <source>
        <dbReference type="ARBA" id="ARBA00022737"/>
    </source>
</evidence>
<dbReference type="Pfam" id="PF00746">
    <property type="entry name" value="Gram_pos_anchor"/>
    <property type="match status" value="1"/>
</dbReference>
<feature type="region of interest" description="Disordered" evidence="6">
    <location>
        <begin position="575"/>
        <end position="614"/>
    </location>
</feature>
<dbReference type="Proteomes" id="UP000287101">
    <property type="component" value="Unassembled WGS sequence"/>
</dbReference>
<keyword evidence="1" id="KW-0134">Cell wall</keyword>
<evidence type="ECO:0000256" key="7">
    <source>
        <dbReference type="SAM" id="Phobius"/>
    </source>
</evidence>
<feature type="compositionally biased region" description="Low complexity" evidence="6">
    <location>
        <begin position="590"/>
        <end position="610"/>
    </location>
</feature>
<evidence type="ECO:0000256" key="8">
    <source>
        <dbReference type="SAM" id="SignalP"/>
    </source>
</evidence>
<dbReference type="Pfam" id="PF06458">
    <property type="entry name" value="MucBP"/>
    <property type="match status" value="5"/>
</dbReference>
<organism evidence="10 11">
    <name type="scientific">Vagococcus fessus</name>
    <dbReference type="NCBI Taxonomy" id="120370"/>
    <lineage>
        <taxon>Bacteria</taxon>
        <taxon>Bacillati</taxon>
        <taxon>Bacillota</taxon>
        <taxon>Bacilli</taxon>
        <taxon>Lactobacillales</taxon>
        <taxon>Enterococcaceae</taxon>
        <taxon>Vagococcus</taxon>
    </lineage>
</organism>
<evidence type="ECO:0000313" key="10">
    <source>
        <dbReference type="EMBL" id="RSU04897.1"/>
    </source>
</evidence>
<proteinExistence type="predicted"/>
<keyword evidence="5" id="KW-0572">Peptidoglycan-anchor</keyword>
<keyword evidence="4" id="KW-0677">Repeat</keyword>
<dbReference type="OrthoDB" id="2339378at2"/>
<protein>
    <recommendedName>
        <fullName evidence="9">Gram-positive cocci surface proteins LPxTG domain-containing protein</fullName>
    </recommendedName>
</protein>
<evidence type="ECO:0000256" key="6">
    <source>
        <dbReference type="SAM" id="MobiDB-lite"/>
    </source>
</evidence>
<dbReference type="EMBL" id="NGJY01000001">
    <property type="protein sequence ID" value="RSU04897.1"/>
    <property type="molecule type" value="Genomic_DNA"/>
</dbReference>
<feature type="signal peptide" evidence="8">
    <location>
        <begin position="1"/>
        <end position="25"/>
    </location>
</feature>
<gene>
    <name evidence="10" type="ORF">CBF31_02430</name>
</gene>
<dbReference type="PROSITE" id="PS50847">
    <property type="entry name" value="GRAM_POS_ANCHORING"/>
    <property type="match status" value="1"/>
</dbReference>
<feature type="compositionally biased region" description="Polar residues" evidence="6">
    <location>
        <begin position="60"/>
        <end position="71"/>
    </location>
</feature>
<evidence type="ECO:0000313" key="11">
    <source>
        <dbReference type="Proteomes" id="UP000287101"/>
    </source>
</evidence>
<dbReference type="AlphaFoldDB" id="A0A430ACE6"/>
<accession>A0A430ACE6</accession>
<keyword evidence="7" id="KW-0472">Membrane</keyword>
<keyword evidence="11" id="KW-1185">Reference proteome</keyword>
<feature type="region of interest" description="Disordered" evidence="6">
    <location>
        <begin position="53"/>
        <end position="99"/>
    </location>
</feature>
<name>A0A430ACE6_9ENTE</name>
<evidence type="ECO:0000256" key="2">
    <source>
        <dbReference type="ARBA" id="ARBA00022525"/>
    </source>
</evidence>
<dbReference type="InterPro" id="IPR019931">
    <property type="entry name" value="LPXTG_anchor"/>
</dbReference>
<dbReference type="RefSeq" id="WP_126830621.1">
    <property type="nucleotide sequence ID" value="NZ_CBCRYB010000012.1"/>
</dbReference>
<feature type="domain" description="Gram-positive cocci surface proteins LPxTG" evidence="9">
    <location>
        <begin position="612"/>
        <end position="645"/>
    </location>
</feature>
<feature type="transmembrane region" description="Helical" evidence="7">
    <location>
        <begin position="622"/>
        <end position="640"/>
    </location>
</feature>
<keyword evidence="3 8" id="KW-0732">Signal</keyword>
<evidence type="ECO:0000256" key="1">
    <source>
        <dbReference type="ARBA" id="ARBA00022512"/>
    </source>
</evidence>
<dbReference type="NCBIfam" id="TIGR01167">
    <property type="entry name" value="LPXTG_anchor"/>
    <property type="match status" value="1"/>
</dbReference>
<sequence>MKKYSSLLISGLLMMQLAQPIIGVAAETNESTERDSEKIGKIFDSLHKLSEKELDRPLTVKTQDSETTATTESEKPSEEREIPSRKTNPEDSDFGKGLSSFLEDLGKASKDVQTDIEKVGESLKDLETAPLTSESEAGTSSSDNQSTASTDRLKRSRPIVVRYQDEAGKRIKLRTTLRGELGQKETIVPDEIKGYEFVLSDKELELTYGTERQEVTLTYKKVEGEEPEKPIKSGRPIRVRYVDSKGKRIKMSDTVEGDLNQAVTINTPEIEGYVFDKADKALEMTITDARQEITLTYKKVVDMKPIDPEAAGKAITVHYVDTLGNSIREDKVLTGENGKKVTVRTPSILGYRFVESDKDLAMTHTGEAQEITLTYRSILPWDKENQGEPITVHYVDQNGKEIRTEREITGKKNKAVKIRVPFILGYTYVEADKDLNMVLTDQAQSITLTYKEKHIGLGLGEKGTPITVHYVDENGKSIRDDRLIKGRVGRKVKIHQPVIIGYKFVKADNDGTMTIGKESQETTLVYKKKDIKAGKLPQIELPEFDFPKASLPKVEFPKPDKSKLDLSLPKGKSLDTSKLGKLPDFSKKNGTSSLAKGPSSSSNASSGSKGILPQTGEEAKPWIAGAGVVLVVAVLGVIGYRKKNK</sequence>
<feature type="compositionally biased region" description="Basic and acidic residues" evidence="6">
    <location>
        <begin position="72"/>
        <end position="89"/>
    </location>
</feature>
<comment type="caution">
    <text evidence="10">The sequence shown here is derived from an EMBL/GenBank/DDBJ whole genome shotgun (WGS) entry which is preliminary data.</text>
</comment>
<dbReference type="Gene3D" id="3.10.20.320">
    <property type="entry name" value="Putative peptidoglycan bound protein (lpxtg motif)"/>
    <property type="match status" value="5"/>
</dbReference>
<feature type="region of interest" description="Disordered" evidence="6">
    <location>
        <begin position="120"/>
        <end position="157"/>
    </location>
</feature>
<keyword evidence="2" id="KW-0964">Secreted</keyword>
<reference evidence="10 11" key="1">
    <citation type="submission" date="2017-05" db="EMBL/GenBank/DDBJ databases">
        <title>Vagococcus spp. assemblies.</title>
        <authorList>
            <person name="Gulvik C.A."/>
        </authorList>
    </citation>
    <scope>NUCLEOTIDE SEQUENCE [LARGE SCALE GENOMIC DNA]</scope>
    <source>
        <strain evidence="10 11">CCUG 41755</strain>
    </source>
</reference>
<keyword evidence="7" id="KW-1133">Transmembrane helix</keyword>
<evidence type="ECO:0000256" key="5">
    <source>
        <dbReference type="ARBA" id="ARBA00023088"/>
    </source>
</evidence>
<evidence type="ECO:0000256" key="3">
    <source>
        <dbReference type="ARBA" id="ARBA00022729"/>
    </source>
</evidence>
<feature type="compositionally biased region" description="Polar residues" evidence="6">
    <location>
        <begin position="130"/>
        <end position="150"/>
    </location>
</feature>
<feature type="chain" id="PRO_5019034685" description="Gram-positive cocci surface proteins LPxTG domain-containing protein" evidence="8">
    <location>
        <begin position="26"/>
        <end position="645"/>
    </location>
</feature>
<evidence type="ECO:0000259" key="9">
    <source>
        <dbReference type="PROSITE" id="PS50847"/>
    </source>
</evidence>